<dbReference type="SUPFAM" id="SSF53474">
    <property type="entry name" value="alpha/beta-Hydrolases"/>
    <property type="match status" value="1"/>
</dbReference>
<sequence length="359" mass="38784">MKLPVIKRGMIQTALGSIFYLISDGRIDTTTTSATTTLTTVDKSPILCFHMSPRSSDEYLEVLPLLALGGMDNGTTDTNDDGAVRTENNDGRVVIAFDLPGYGASENPPRSCTVDEISDACLAAADSILGTSTGITTNYVTIGSLLGNFFCVSLASRYPERIRAGILTNPWYNPGASGMVPTTIGNDDIVTPIPDSFHLKDDGSHLVGLHSKRSSWLDNELNLRVVQSEIEYLANRRKRYPKGINIEGGNDYDFPSAVQTIVERQEYGSSGSSSPCKFLCIRGESCAKLFDAFGLDGTKRFDEACELFLPAAAGEGDDDDDNILRVATVTGDKSTLNVVNQMPEEFAVLCNNFFSSHGL</sequence>
<reference evidence="2" key="1">
    <citation type="submission" date="2021-01" db="EMBL/GenBank/DDBJ databases">
        <authorList>
            <person name="Corre E."/>
            <person name="Pelletier E."/>
            <person name="Niang G."/>
            <person name="Scheremetjew M."/>
            <person name="Finn R."/>
            <person name="Kale V."/>
            <person name="Holt S."/>
            <person name="Cochrane G."/>
            <person name="Meng A."/>
            <person name="Brown T."/>
            <person name="Cohen L."/>
        </authorList>
    </citation>
    <scope>NUCLEOTIDE SEQUENCE</scope>
    <source>
        <strain evidence="2">10249 10 AB</strain>
    </source>
</reference>
<dbReference type="AlphaFoldDB" id="A0A7S4APZ1"/>
<proteinExistence type="predicted"/>
<organism evidence="2">
    <name type="scientific">Pseudo-nitzschia australis</name>
    <dbReference type="NCBI Taxonomy" id="44445"/>
    <lineage>
        <taxon>Eukaryota</taxon>
        <taxon>Sar</taxon>
        <taxon>Stramenopiles</taxon>
        <taxon>Ochrophyta</taxon>
        <taxon>Bacillariophyta</taxon>
        <taxon>Bacillariophyceae</taxon>
        <taxon>Bacillariophycidae</taxon>
        <taxon>Bacillariales</taxon>
        <taxon>Bacillariaceae</taxon>
        <taxon>Pseudo-nitzschia</taxon>
    </lineage>
</organism>
<dbReference type="Gene3D" id="3.40.50.1820">
    <property type="entry name" value="alpha/beta hydrolase"/>
    <property type="match status" value="1"/>
</dbReference>
<evidence type="ECO:0000313" key="2">
    <source>
        <dbReference type="EMBL" id="CAE0722005.1"/>
    </source>
</evidence>
<accession>A0A7S4APZ1</accession>
<evidence type="ECO:0000259" key="1">
    <source>
        <dbReference type="Pfam" id="PF00561"/>
    </source>
</evidence>
<dbReference type="InterPro" id="IPR029058">
    <property type="entry name" value="AB_hydrolase_fold"/>
</dbReference>
<gene>
    <name evidence="2" type="ORF">PAUS00366_LOCUS14760</name>
</gene>
<name>A0A7S4APZ1_9STRA</name>
<protein>
    <recommendedName>
        <fullName evidence="1">AB hydrolase-1 domain-containing protein</fullName>
    </recommendedName>
</protein>
<dbReference type="Pfam" id="PF00561">
    <property type="entry name" value="Abhydrolase_1"/>
    <property type="match status" value="1"/>
</dbReference>
<dbReference type="EMBL" id="HBIX01021015">
    <property type="protein sequence ID" value="CAE0722005.1"/>
    <property type="molecule type" value="Transcribed_RNA"/>
</dbReference>
<dbReference type="InterPro" id="IPR000073">
    <property type="entry name" value="AB_hydrolase_1"/>
</dbReference>
<feature type="domain" description="AB hydrolase-1" evidence="1">
    <location>
        <begin position="90"/>
        <end position="170"/>
    </location>
</feature>